<evidence type="ECO:0000313" key="6">
    <source>
        <dbReference type="Proteomes" id="UP000238479"/>
    </source>
</evidence>
<dbReference type="OrthoDB" id="1865977at2759"/>
<proteinExistence type="predicted"/>
<reference evidence="5 6" key="1">
    <citation type="journal article" date="2018" name="Nat. Genet.">
        <title>The Rosa genome provides new insights in the design of modern roses.</title>
        <authorList>
            <person name="Bendahmane M."/>
        </authorList>
    </citation>
    <scope>NUCLEOTIDE SEQUENCE [LARGE SCALE GENOMIC DNA]</scope>
    <source>
        <strain evidence="6">cv. Old Blush</strain>
    </source>
</reference>
<dbReference type="STRING" id="74649.A0A2P6PWS8"/>
<dbReference type="OMA" id="DWVNGLV"/>
<evidence type="ECO:0000256" key="1">
    <source>
        <dbReference type="ARBA" id="ARBA00004141"/>
    </source>
</evidence>
<dbReference type="GO" id="GO:0042721">
    <property type="term" value="C:TIM22 mitochondrial import inner membrane insertion complex"/>
    <property type="evidence" value="ECO:0007669"/>
    <property type="project" value="InterPro"/>
</dbReference>
<keyword evidence="2" id="KW-0812">Transmembrane</keyword>
<dbReference type="PANTHER" id="PTHR14110:SF5">
    <property type="entry name" value="OUTER ENVELOPE PORE PROTEIN 16-4, CHLOROPLASTIC"/>
    <property type="match status" value="1"/>
</dbReference>
<keyword evidence="6" id="KW-1185">Reference proteome</keyword>
<comment type="subcellular location">
    <subcellularLocation>
        <location evidence="1">Membrane</location>
        <topology evidence="1">Multi-pass membrane protein</topology>
    </subcellularLocation>
</comment>
<dbReference type="AlphaFoldDB" id="A0A2P6PWS8"/>
<dbReference type="GO" id="GO:0030943">
    <property type="term" value="F:mitochondrion targeting sequence binding"/>
    <property type="evidence" value="ECO:0007669"/>
    <property type="project" value="TreeGrafter"/>
</dbReference>
<dbReference type="Proteomes" id="UP000238479">
    <property type="component" value="Chromosome 6"/>
</dbReference>
<dbReference type="PANTHER" id="PTHR14110">
    <property type="entry name" value="MITOCHONDRIAL IMPORT INNER MEMBRANE TRANSLOCASE SUBUNIT TIM22"/>
    <property type="match status" value="1"/>
</dbReference>
<evidence type="ECO:0000256" key="4">
    <source>
        <dbReference type="ARBA" id="ARBA00023136"/>
    </source>
</evidence>
<comment type="caution">
    <text evidence="5">The sequence shown here is derived from an EMBL/GenBank/DDBJ whole genome shotgun (WGS) entry which is preliminary data.</text>
</comment>
<evidence type="ECO:0000313" key="5">
    <source>
        <dbReference type="EMBL" id="PRQ26387.1"/>
    </source>
</evidence>
<organism evidence="5 6">
    <name type="scientific">Rosa chinensis</name>
    <name type="common">China rose</name>
    <dbReference type="NCBI Taxonomy" id="74649"/>
    <lineage>
        <taxon>Eukaryota</taxon>
        <taxon>Viridiplantae</taxon>
        <taxon>Streptophyta</taxon>
        <taxon>Embryophyta</taxon>
        <taxon>Tracheophyta</taxon>
        <taxon>Spermatophyta</taxon>
        <taxon>Magnoliopsida</taxon>
        <taxon>eudicotyledons</taxon>
        <taxon>Gunneridae</taxon>
        <taxon>Pentapetalae</taxon>
        <taxon>rosids</taxon>
        <taxon>fabids</taxon>
        <taxon>Rosales</taxon>
        <taxon>Rosaceae</taxon>
        <taxon>Rosoideae</taxon>
        <taxon>Rosoideae incertae sedis</taxon>
        <taxon>Rosa</taxon>
    </lineage>
</organism>
<dbReference type="GO" id="GO:0008320">
    <property type="term" value="F:protein transmembrane transporter activity"/>
    <property type="evidence" value="ECO:0007669"/>
    <property type="project" value="TreeGrafter"/>
</dbReference>
<dbReference type="GO" id="GO:0045039">
    <property type="term" value="P:protein insertion into mitochondrial inner membrane"/>
    <property type="evidence" value="ECO:0007669"/>
    <property type="project" value="InterPro"/>
</dbReference>
<name>A0A2P6PWS8_ROSCH</name>
<accession>A0A2P6PWS8</accession>
<protein>
    <submittedName>
        <fullName evidence="5">Mitochondrial inner membrane translocase subunit Tim17/Tim22/Tim23/peroxisomal protein PMP24</fullName>
    </submittedName>
</protein>
<keyword evidence="4" id="KW-0472">Membrane</keyword>
<dbReference type="EMBL" id="PDCK01000044">
    <property type="protein sequence ID" value="PRQ26387.1"/>
    <property type="molecule type" value="Genomic_DNA"/>
</dbReference>
<dbReference type="Pfam" id="PF02466">
    <property type="entry name" value="Tim17"/>
    <property type="match status" value="1"/>
</dbReference>
<keyword evidence="3" id="KW-1133">Transmembrane helix</keyword>
<evidence type="ECO:0000256" key="3">
    <source>
        <dbReference type="ARBA" id="ARBA00022989"/>
    </source>
</evidence>
<dbReference type="Gramene" id="PRQ26387">
    <property type="protein sequence ID" value="PRQ26387"/>
    <property type="gene ID" value="RchiOBHm_Chr6g0294031"/>
</dbReference>
<sequence>MEVDPYVIAPCSSLAVSSIVNVGTAGAIWGLCSAPHDAHKFGLTGIKRAGFVANSVARCTFQCALIAGISTSVHCGVQRYRGKDDWVNGLVAGAMAGGAIAALSRSWKQVIPTACLVSALKIAADYGRKNVNTS</sequence>
<gene>
    <name evidence="5" type="ORF">RchiOBHm_Chr6g0294031</name>
</gene>
<dbReference type="InterPro" id="IPR039175">
    <property type="entry name" value="TIM22"/>
</dbReference>
<evidence type="ECO:0000256" key="2">
    <source>
        <dbReference type="ARBA" id="ARBA00022692"/>
    </source>
</evidence>